<dbReference type="Gene3D" id="3.40.50.1820">
    <property type="entry name" value="alpha/beta hydrolase"/>
    <property type="match status" value="1"/>
</dbReference>
<dbReference type="EMBL" id="CP159925">
    <property type="protein sequence ID" value="XCO74350.1"/>
    <property type="molecule type" value="Genomic_DNA"/>
</dbReference>
<accession>A0AAU8MQ87</accession>
<organism evidence="2">
    <name type="scientific">Lysobacter firmicutimachus</name>
    <dbReference type="NCBI Taxonomy" id="1792846"/>
    <lineage>
        <taxon>Bacteria</taxon>
        <taxon>Pseudomonadati</taxon>
        <taxon>Pseudomonadota</taxon>
        <taxon>Gammaproteobacteria</taxon>
        <taxon>Lysobacterales</taxon>
        <taxon>Lysobacteraceae</taxon>
        <taxon>Lysobacter</taxon>
    </lineage>
</organism>
<dbReference type="AlphaFoldDB" id="A0AAU8MQ87"/>
<dbReference type="SUPFAM" id="SSF53474">
    <property type="entry name" value="alpha/beta-Hydrolases"/>
    <property type="match status" value="1"/>
</dbReference>
<keyword evidence="2" id="KW-0378">Hydrolase</keyword>
<reference evidence="2" key="1">
    <citation type="submission" date="2024-06" db="EMBL/GenBank/DDBJ databases">
        <authorList>
            <person name="Li S."/>
        </authorList>
    </citation>
    <scope>NUCLEOTIDE SEQUENCE</scope>
    <source>
        <strain evidence="2">SR10</strain>
    </source>
</reference>
<protein>
    <submittedName>
        <fullName evidence="2">Alpha/beta hydrolase</fullName>
    </submittedName>
</protein>
<evidence type="ECO:0000313" key="2">
    <source>
        <dbReference type="EMBL" id="XCO74350.1"/>
    </source>
</evidence>
<dbReference type="Pfam" id="PF12697">
    <property type="entry name" value="Abhydrolase_6"/>
    <property type="match status" value="1"/>
</dbReference>
<dbReference type="InterPro" id="IPR000073">
    <property type="entry name" value="AB_hydrolase_1"/>
</dbReference>
<sequence>MTDLLLFSHANGFPAPVYDLMLESLAGRFRIERPERIGHDPRYPVTRDWPHLVEELSARIGAAAGDAGRIWLVGHSLGGYLSLLASLRLAGSALGTRVAGVVMLDSPLIAGWRARLVQIGRRTGLDNLVMPTRATLQRRRHWPDPDAVRAHFLAKPAFARWDRRVLDAYVEHGTRAVDDGSRELAFEREVEYRIYRSLPTTALSDRLAQVPVPVGFLAGTRSRELRHAGHAATRRLVGERWRWLEGSHLFPMERPLDTARAIEAMIDRLAAHERR</sequence>
<dbReference type="GO" id="GO:0016787">
    <property type="term" value="F:hydrolase activity"/>
    <property type="evidence" value="ECO:0007669"/>
    <property type="project" value="UniProtKB-KW"/>
</dbReference>
<proteinExistence type="predicted"/>
<evidence type="ECO:0000259" key="1">
    <source>
        <dbReference type="Pfam" id="PF12697"/>
    </source>
</evidence>
<dbReference type="InterPro" id="IPR029058">
    <property type="entry name" value="AB_hydrolase_fold"/>
</dbReference>
<name>A0AAU8MQ87_9GAMM</name>
<dbReference type="RefSeq" id="WP_363797195.1">
    <property type="nucleotide sequence ID" value="NZ_CP159925.1"/>
</dbReference>
<feature type="domain" description="AB hydrolase-1" evidence="1">
    <location>
        <begin position="5"/>
        <end position="260"/>
    </location>
</feature>
<gene>
    <name evidence="2" type="ORF">ABU614_18500</name>
</gene>